<feature type="chain" id="PRO_5047099370" evidence="1">
    <location>
        <begin position="21"/>
        <end position="185"/>
    </location>
</feature>
<name>A0ABT8BWP1_9VIBR</name>
<comment type="caution">
    <text evidence="2">The sequence shown here is derived from an EMBL/GenBank/DDBJ whole genome shotgun (WGS) entry which is preliminary data.</text>
</comment>
<dbReference type="RefSeq" id="WP_170882114.1">
    <property type="nucleotide sequence ID" value="NZ_JABEYA020000001.1"/>
</dbReference>
<keyword evidence="1" id="KW-0732">Signal</keyword>
<dbReference type="InterPro" id="IPR004658">
    <property type="entry name" value="OMP_Slp"/>
</dbReference>
<reference evidence="3" key="1">
    <citation type="journal article" date="2019" name="Int. J. Syst. Evol. Microbiol.">
        <title>The Global Catalogue of Microorganisms (GCM) 10K type strain sequencing project: providing services to taxonomists for standard genome sequencing and annotation.</title>
        <authorList>
            <consortium name="The Broad Institute Genomics Platform"/>
            <consortium name="The Broad Institute Genome Sequencing Center for Infectious Disease"/>
            <person name="Wu L."/>
            <person name="Ma J."/>
        </authorList>
    </citation>
    <scope>NUCLEOTIDE SEQUENCE [LARGE SCALE GENOMIC DNA]</scope>
    <source>
        <strain evidence="3">CECT 7398</strain>
    </source>
</reference>
<dbReference type="EMBL" id="JAUFQC010000001">
    <property type="protein sequence ID" value="MDN3610522.1"/>
    <property type="molecule type" value="Genomic_DNA"/>
</dbReference>
<evidence type="ECO:0000313" key="2">
    <source>
        <dbReference type="EMBL" id="MDN3610522.1"/>
    </source>
</evidence>
<accession>A0ABT8BWP1</accession>
<proteinExistence type="predicted"/>
<dbReference type="NCBIfam" id="TIGR00752">
    <property type="entry name" value="slp"/>
    <property type="match status" value="1"/>
</dbReference>
<dbReference type="Proteomes" id="UP001238540">
    <property type="component" value="Unassembled WGS sequence"/>
</dbReference>
<dbReference type="PROSITE" id="PS51257">
    <property type="entry name" value="PROKAR_LIPOPROTEIN"/>
    <property type="match status" value="1"/>
</dbReference>
<protein>
    <submittedName>
        <fullName evidence="2">Slp family lipoprotein</fullName>
    </submittedName>
</protein>
<dbReference type="PANTHER" id="PTHR37530:SF1">
    <property type="entry name" value="OUTER MEMBRANE PROTEIN SLP"/>
    <property type="match status" value="1"/>
</dbReference>
<keyword evidence="3" id="KW-1185">Reference proteome</keyword>
<dbReference type="Pfam" id="PF03843">
    <property type="entry name" value="Slp"/>
    <property type="match status" value="1"/>
</dbReference>
<feature type="signal peptide" evidence="1">
    <location>
        <begin position="1"/>
        <end position="20"/>
    </location>
</feature>
<evidence type="ECO:0000256" key="1">
    <source>
        <dbReference type="SAM" id="SignalP"/>
    </source>
</evidence>
<organism evidence="2 3">
    <name type="scientific">Vibrio ostreicida</name>
    <dbReference type="NCBI Taxonomy" id="526588"/>
    <lineage>
        <taxon>Bacteria</taxon>
        <taxon>Pseudomonadati</taxon>
        <taxon>Pseudomonadota</taxon>
        <taxon>Gammaproteobacteria</taxon>
        <taxon>Vibrionales</taxon>
        <taxon>Vibrionaceae</taxon>
        <taxon>Vibrio</taxon>
    </lineage>
</organism>
<keyword evidence="2" id="KW-0449">Lipoprotein</keyword>
<dbReference type="PANTHER" id="PTHR37530">
    <property type="entry name" value="OUTER MEMBRANE PROTEIN SLP"/>
    <property type="match status" value="1"/>
</dbReference>
<gene>
    <name evidence="2" type="ORF">QWZ16_12495</name>
</gene>
<sequence length="185" mass="20804">MNRRFLTSISLFSATLLLSACTTLPDNLVSSDPHLLTDYARWDPDASGGQDLRLGGVIASVTNLETVTRIEVVNLPINSDGKPDINREPSGRFVGYVDGFIDPVSATQGRLVTFLGNNHGVEHAKVGEYDYRFPVMDIKSYHLWRIEEQVIFHDDFGPARYSCRSLYCRDITRGRRQGKVIQQVK</sequence>
<dbReference type="PIRSF" id="PIRSF004982">
    <property type="entry name" value="SlP"/>
    <property type="match status" value="1"/>
</dbReference>
<evidence type="ECO:0000313" key="3">
    <source>
        <dbReference type="Proteomes" id="UP001238540"/>
    </source>
</evidence>